<gene>
    <name evidence="4" type="ORF">OM074_15990</name>
</gene>
<dbReference type="Proteomes" id="UP001207408">
    <property type="component" value="Unassembled WGS sequence"/>
</dbReference>
<accession>A0AAE3MFQ2</accession>
<name>A0AAE3MFQ2_9BACT</name>
<evidence type="ECO:0000259" key="3">
    <source>
        <dbReference type="Pfam" id="PF13472"/>
    </source>
</evidence>
<evidence type="ECO:0000313" key="5">
    <source>
        <dbReference type="Proteomes" id="UP001207408"/>
    </source>
</evidence>
<dbReference type="Gene3D" id="2.60.120.430">
    <property type="entry name" value="Galactose-binding lectin"/>
    <property type="match status" value="1"/>
</dbReference>
<dbReference type="PANTHER" id="PTHR43695">
    <property type="entry name" value="PUTATIVE (AFU_ORTHOLOGUE AFUA_2G17250)-RELATED"/>
    <property type="match status" value="1"/>
</dbReference>
<dbReference type="InterPro" id="IPR037459">
    <property type="entry name" value="RhgT-like"/>
</dbReference>
<dbReference type="SUPFAM" id="SSF52266">
    <property type="entry name" value="SGNH hydrolase"/>
    <property type="match status" value="1"/>
</dbReference>
<dbReference type="CDD" id="cd01821">
    <property type="entry name" value="Rhamnogalacturan_acetylesterase_like"/>
    <property type="match status" value="1"/>
</dbReference>
<proteinExistence type="inferred from homology"/>
<dbReference type="InterPro" id="IPR036514">
    <property type="entry name" value="SGNH_hydro_sf"/>
</dbReference>
<comment type="similarity">
    <text evidence="1">Belongs to the 'GDSL' lipolytic enzyme family.</text>
</comment>
<dbReference type="RefSeq" id="WP_301201247.1">
    <property type="nucleotide sequence ID" value="NZ_JAPDPI010000038.1"/>
</dbReference>
<dbReference type="SUPFAM" id="SSF49785">
    <property type="entry name" value="Galactose-binding domain-like"/>
    <property type="match status" value="1"/>
</dbReference>
<dbReference type="Gene3D" id="3.40.50.1110">
    <property type="entry name" value="SGNH hydrolase"/>
    <property type="match status" value="1"/>
</dbReference>
<dbReference type="GO" id="GO:0016788">
    <property type="term" value="F:hydrolase activity, acting on ester bonds"/>
    <property type="evidence" value="ECO:0007669"/>
    <property type="project" value="UniProtKB-ARBA"/>
</dbReference>
<keyword evidence="2" id="KW-0378">Hydrolase</keyword>
<dbReference type="InterPro" id="IPR013830">
    <property type="entry name" value="SGNH_hydro"/>
</dbReference>
<dbReference type="AlphaFoldDB" id="A0AAE3MFQ2"/>
<dbReference type="InterPro" id="IPR008979">
    <property type="entry name" value="Galactose-bd-like_sf"/>
</dbReference>
<feature type="domain" description="SGNH hydrolase-type esterase" evidence="3">
    <location>
        <begin position="202"/>
        <end position="350"/>
    </location>
</feature>
<comment type="caution">
    <text evidence="4">The sequence shown here is derived from an EMBL/GenBank/DDBJ whole genome shotgun (WGS) entry which is preliminary data.</text>
</comment>
<protein>
    <submittedName>
        <fullName evidence="4">Rhamnogalacturonan acetylesterase</fullName>
    </submittedName>
</protein>
<sequence>MFEVKKVLLVMFLLFAVRFMATVDAKEKRQWKFDLGSGELKNGYSLVLPETTYGEGIEYGLVCPDGVLKPDKCKGSNKLTGDCISSEEAFYFLLNIKEGRYKVTVTLGSNEKESCTTVRAESRRLMLENVKTAKGQTIKKTFIVDVRKPQINDSLRVRLKKREFGSKNWDDNLCLEFNGSNPSVSSIVIEEANDLPVIFLAGDSTVTDQNNEPWASWGQMLPRFLSSDVVVANHAQSGLTLISFKYQNRLKKIVSEMKAGDYLFVEFAHNDQKKGSCHVEPFTTYQDELRFFIDEARKKGGIPVLVTSTNRRRFDEKGNIINTLGDYPEAMRQLAKEEDIPLIDLNAMTKTLYEAYGVEESKRLFVHYPANTFPGQEKELADNTHFSTFGAYELAQCVVNSFQENYPDLKRLVNSDFKGFDPARPDSFSDFNWPLSPSVDLVKPDGN</sequence>
<keyword evidence="5" id="KW-1185">Reference proteome</keyword>
<evidence type="ECO:0000313" key="4">
    <source>
        <dbReference type="EMBL" id="MCW3807138.1"/>
    </source>
</evidence>
<organism evidence="4 5">
    <name type="scientific">Plebeiibacterium marinum</name>
    <dbReference type="NCBI Taxonomy" id="2992111"/>
    <lineage>
        <taxon>Bacteria</taxon>
        <taxon>Pseudomonadati</taxon>
        <taxon>Bacteroidota</taxon>
        <taxon>Bacteroidia</taxon>
        <taxon>Marinilabiliales</taxon>
        <taxon>Marinilabiliaceae</taxon>
        <taxon>Plebeiibacterium</taxon>
    </lineage>
</organism>
<dbReference type="Pfam" id="PF13472">
    <property type="entry name" value="Lipase_GDSL_2"/>
    <property type="match status" value="1"/>
</dbReference>
<reference evidence="4" key="1">
    <citation type="submission" date="2022-10" db="EMBL/GenBank/DDBJ databases">
        <authorList>
            <person name="Yu W.X."/>
        </authorList>
    </citation>
    <scope>NUCLEOTIDE SEQUENCE</scope>
    <source>
        <strain evidence="4">D04</strain>
    </source>
</reference>
<evidence type="ECO:0000256" key="1">
    <source>
        <dbReference type="ARBA" id="ARBA00008668"/>
    </source>
</evidence>
<evidence type="ECO:0000256" key="2">
    <source>
        <dbReference type="ARBA" id="ARBA00022801"/>
    </source>
</evidence>
<dbReference type="EMBL" id="JAPDPI010000038">
    <property type="protein sequence ID" value="MCW3807138.1"/>
    <property type="molecule type" value="Genomic_DNA"/>
</dbReference>
<dbReference type="PANTHER" id="PTHR43695:SF1">
    <property type="entry name" value="RHAMNOGALACTURONAN ACETYLESTERASE"/>
    <property type="match status" value="1"/>
</dbReference>